<dbReference type="PROSITE" id="PS51746">
    <property type="entry name" value="PPM_2"/>
    <property type="match status" value="1"/>
</dbReference>
<proteinExistence type="predicted"/>
<dbReference type="Gene3D" id="3.60.40.10">
    <property type="entry name" value="PPM-type phosphatase domain"/>
    <property type="match status" value="1"/>
</dbReference>
<dbReference type="PANTHER" id="PTHR47992">
    <property type="entry name" value="PROTEIN PHOSPHATASE"/>
    <property type="match status" value="1"/>
</dbReference>
<dbReference type="AlphaFoldDB" id="A0AAW1Q3T1"/>
<dbReference type="SMART" id="SM00331">
    <property type="entry name" value="PP2C_SIG"/>
    <property type="match status" value="1"/>
</dbReference>
<feature type="compositionally biased region" description="Low complexity" evidence="1">
    <location>
        <begin position="200"/>
        <end position="230"/>
    </location>
</feature>
<feature type="compositionally biased region" description="Low complexity" evidence="1">
    <location>
        <begin position="240"/>
        <end position="257"/>
    </location>
</feature>
<dbReference type="SMART" id="SM00332">
    <property type="entry name" value="PP2Cc"/>
    <property type="match status" value="1"/>
</dbReference>
<dbReference type="EMBL" id="JALJOR010000005">
    <property type="protein sequence ID" value="KAK9816669.1"/>
    <property type="molecule type" value="Genomic_DNA"/>
</dbReference>
<dbReference type="GO" id="GO:0004722">
    <property type="term" value="F:protein serine/threonine phosphatase activity"/>
    <property type="evidence" value="ECO:0007669"/>
    <property type="project" value="InterPro"/>
</dbReference>
<keyword evidence="4" id="KW-1185">Reference proteome</keyword>
<dbReference type="SUPFAM" id="SSF81606">
    <property type="entry name" value="PP2C-like"/>
    <property type="match status" value="1"/>
</dbReference>
<dbReference type="Proteomes" id="UP001489004">
    <property type="component" value="Unassembled WGS sequence"/>
</dbReference>
<evidence type="ECO:0000256" key="1">
    <source>
        <dbReference type="SAM" id="MobiDB-lite"/>
    </source>
</evidence>
<reference evidence="3 4" key="1">
    <citation type="journal article" date="2024" name="Nat. Commun.">
        <title>Phylogenomics reveals the evolutionary origins of lichenization in chlorophyte algae.</title>
        <authorList>
            <person name="Puginier C."/>
            <person name="Libourel C."/>
            <person name="Otte J."/>
            <person name="Skaloud P."/>
            <person name="Haon M."/>
            <person name="Grisel S."/>
            <person name="Petersen M."/>
            <person name="Berrin J.G."/>
            <person name="Delaux P.M."/>
            <person name="Dal Grande F."/>
            <person name="Keller J."/>
        </authorList>
    </citation>
    <scope>NUCLEOTIDE SEQUENCE [LARGE SCALE GENOMIC DNA]</scope>
    <source>
        <strain evidence="3 4">SAG 2043</strain>
    </source>
</reference>
<dbReference type="InterPro" id="IPR036457">
    <property type="entry name" value="PPM-type-like_dom_sf"/>
</dbReference>
<dbReference type="Pfam" id="PF00481">
    <property type="entry name" value="PP2C"/>
    <property type="match status" value="1"/>
</dbReference>
<evidence type="ECO:0000313" key="3">
    <source>
        <dbReference type="EMBL" id="KAK9816669.1"/>
    </source>
</evidence>
<dbReference type="CDD" id="cd00143">
    <property type="entry name" value="PP2Cc"/>
    <property type="match status" value="1"/>
</dbReference>
<dbReference type="InterPro" id="IPR001932">
    <property type="entry name" value="PPM-type_phosphatase-like_dom"/>
</dbReference>
<accession>A0AAW1Q3T1</accession>
<feature type="compositionally biased region" description="Basic and acidic residues" evidence="1">
    <location>
        <begin position="264"/>
        <end position="276"/>
    </location>
</feature>
<feature type="region of interest" description="Disordered" evidence="1">
    <location>
        <begin position="80"/>
        <end position="287"/>
    </location>
</feature>
<feature type="region of interest" description="Disordered" evidence="1">
    <location>
        <begin position="669"/>
        <end position="708"/>
    </location>
</feature>
<protein>
    <recommendedName>
        <fullName evidence="2">PPM-type phosphatase domain-containing protein</fullName>
    </recommendedName>
</protein>
<feature type="compositionally biased region" description="Low complexity" evidence="1">
    <location>
        <begin position="85"/>
        <end position="98"/>
    </location>
</feature>
<organism evidence="3 4">
    <name type="scientific">[Myrmecia] bisecta</name>
    <dbReference type="NCBI Taxonomy" id="41462"/>
    <lineage>
        <taxon>Eukaryota</taxon>
        <taxon>Viridiplantae</taxon>
        <taxon>Chlorophyta</taxon>
        <taxon>core chlorophytes</taxon>
        <taxon>Trebouxiophyceae</taxon>
        <taxon>Trebouxiales</taxon>
        <taxon>Trebouxiaceae</taxon>
        <taxon>Myrmecia</taxon>
    </lineage>
</organism>
<sequence length="708" mass="74863">MSEISTLEIDYEVGTDGSERVVQLKLPPALRQFECDVECSSETGDKPVLVLRVGQEDHKALRIPLDDNVTASDLRVKRKKSGLYGRARSSASTDGSSSSDERFADVNSHASSQEAEAAEPSGAPADILASAADSAAEKAGPAASEMPVVASTKSEAGSADTSAQAQVLPAADRAAATVREEPGGGGAKKKKRKKKKKNKPAAAAGGEAAASTSPESTGAAPAEPADQPPDVSQEVNAAGEQLEVSSQSEASAEQQAEQAEEGDQAQHAEQAKEPPARRTSFGAEVERTPLHGPVLRYGVASYDVKKEDKRAEYPCNTWAHAAVEGEAPFAAFGVFDGHGGRQAAVFAAKKLLPNIMAALDRSPEAPQAKSDIEGVSSHDSAVWALQDALIKHWPQACVEGFLQTDEVFARPGPSAKSGTTATVALTTGWELIVANVGDSCAFLDTGTEILQVTANHRLDTNEAEQKRVRAAGAELQPAIEEGKYAGPLRAWPGGLAMSRTIGDVEARAFVIAEPEVHQVSIPASGARLIIGSDGLWDAVQMKEASHVTHGLSAEKAAQRLTAIALKRRLNMDDVTTLVLDFLPSDSHKYPPLLATKGAVDSSLAAAEALVVLQPLADAGGWRERLAARREGVVQELAAQRKAQQDHERSLAEAAKLREADLQAERARLEDAGVLPPEGAQQKAAMLLHRSGRRRQPLNKLRDSQKQRL</sequence>
<feature type="compositionally biased region" description="Basic residues" evidence="1">
    <location>
        <begin position="187"/>
        <end position="199"/>
    </location>
</feature>
<dbReference type="InterPro" id="IPR015655">
    <property type="entry name" value="PP2C"/>
</dbReference>
<feature type="compositionally biased region" description="Polar residues" evidence="1">
    <location>
        <begin position="151"/>
        <end position="165"/>
    </location>
</feature>
<name>A0AAW1Q3T1_9CHLO</name>
<evidence type="ECO:0000259" key="2">
    <source>
        <dbReference type="PROSITE" id="PS51746"/>
    </source>
</evidence>
<feature type="domain" description="PPM-type phosphatase" evidence="2">
    <location>
        <begin position="296"/>
        <end position="581"/>
    </location>
</feature>
<feature type="compositionally biased region" description="Low complexity" evidence="1">
    <location>
        <begin position="110"/>
        <end position="145"/>
    </location>
</feature>
<evidence type="ECO:0000313" key="4">
    <source>
        <dbReference type="Proteomes" id="UP001489004"/>
    </source>
</evidence>
<feature type="compositionally biased region" description="Basic and acidic residues" evidence="1">
    <location>
        <begin position="699"/>
        <end position="708"/>
    </location>
</feature>
<gene>
    <name evidence="3" type="ORF">WJX72_003503</name>
</gene>
<comment type="caution">
    <text evidence="3">The sequence shown here is derived from an EMBL/GenBank/DDBJ whole genome shotgun (WGS) entry which is preliminary data.</text>
</comment>